<name>A0A1M7I3R2_RUMFL</name>
<proteinExistence type="predicted"/>
<dbReference type="SMART" id="SM00530">
    <property type="entry name" value="HTH_XRE"/>
    <property type="match status" value="1"/>
</dbReference>
<evidence type="ECO:0000259" key="2">
    <source>
        <dbReference type="PROSITE" id="PS50943"/>
    </source>
</evidence>
<dbReference type="PANTHER" id="PTHR46558:SF11">
    <property type="entry name" value="HTH-TYPE TRANSCRIPTIONAL REGULATOR XRE"/>
    <property type="match status" value="1"/>
</dbReference>
<evidence type="ECO:0000313" key="4">
    <source>
        <dbReference type="Proteomes" id="UP000184394"/>
    </source>
</evidence>
<dbReference type="Pfam" id="PF01381">
    <property type="entry name" value="HTH_3"/>
    <property type="match status" value="1"/>
</dbReference>
<dbReference type="RefSeq" id="WP_347497280.1">
    <property type="nucleotide sequence ID" value="NZ_FRCT01000003.1"/>
</dbReference>
<keyword evidence="1" id="KW-0238">DNA-binding</keyword>
<dbReference type="PANTHER" id="PTHR46558">
    <property type="entry name" value="TRACRIPTIONAL REGULATORY PROTEIN-RELATED-RELATED"/>
    <property type="match status" value="1"/>
</dbReference>
<protein>
    <submittedName>
        <fullName evidence="3">Helix-turn-helix domain-containing protein</fullName>
    </submittedName>
</protein>
<accession>A0A1M7I3R2</accession>
<dbReference type="AlphaFoldDB" id="A0A1M7I3R2"/>
<dbReference type="InterPro" id="IPR001387">
    <property type="entry name" value="Cro/C1-type_HTH"/>
</dbReference>
<dbReference type="Proteomes" id="UP000184394">
    <property type="component" value="Unassembled WGS sequence"/>
</dbReference>
<dbReference type="SUPFAM" id="SSF47413">
    <property type="entry name" value="lambda repressor-like DNA-binding domains"/>
    <property type="match status" value="1"/>
</dbReference>
<dbReference type="EMBL" id="FRCT01000003">
    <property type="protein sequence ID" value="SHM35308.1"/>
    <property type="molecule type" value="Genomic_DNA"/>
</dbReference>
<feature type="domain" description="HTH cro/C1-type" evidence="2">
    <location>
        <begin position="25"/>
        <end position="79"/>
    </location>
</feature>
<dbReference type="GO" id="GO:0003677">
    <property type="term" value="F:DNA binding"/>
    <property type="evidence" value="ECO:0007669"/>
    <property type="project" value="UniProtKB-KW"/>
</dbReference>
<evidence type="ECO:0000313" key="3">
    <source>
        <dbReference type="EMBL" id="SHM35308.1"/>
    </source>
</evidence>
<evidence type="ECO:0000256" key="1">
    <source>
        <dbReference type="ARBA" id="ARBA00023125"/>
    </source>
</evidence>
<gene>
    <name evidence="3" type="ORF">SAMN04487860_103266</name>
</gene>
<sequence length="94" mass="11133">MVKSIVPIGSKTYHKEMIPVYFQRLKDLREDNDMNQTQIAELLHTSQTVYSRYERGYRTIPVEHLLILADFYGVSVDYILGRTNIKEINKNKRK</sequence>
<dbReference type="CDD" id="cd00093">
    <property type="entry name" value="HTH_XRE"/>
    <property type="match status" value="1"/>
</dbReference>
<dbReference type="PROSITE" id="PS50943">
    <property type="entry name" value="HTH_CROC1"/>
    <property type="match status" value="1"/>
</dbReference>
<dbReference type="InterPro" id="IPR010982">
    <property type="entry name" value="Lambda_DNA-bd_dom_sf"/>
</dbReference>
<reference evidence="3 4" key="1">
    <citation type="submission" date="2016-11" db="EMBL/GenBank/DDBJ databases">
        <authorList>
            <person name="Jaros S."/>
            <person name="Januszkiewicz K."/>
            <person name="Wedrychowicz H."/>
        </authorList>
    </citation>
    <scope>NUCLEOTIDE SEQUENCE [LARGE SCALE GENOMIC DNA]</scope>
    <source>
        <strain evidence="3 4">Y1</strain>
    </source>
</reference>
<dbReference type="Gene3D" id="1.10.260.40">
    <property type="entry name" value="lambda repressor-like DNA-binding domains"/>
    <property type="match status" value="1"/>
</dbReference>
<organism evidence="3 4">
    <name type="scientific">Ruminococcus flavefaciens</name>
    <dbReference type="NCBI Taxonomy" id="1265"/>
    <lineage>
        <taxon>Bacteria</taxon>
        <taxon>Bacillati</taxon>
        <taxon>Bacillota</taxon>
        <taxon>Clostridia</taxon>
        <taxon>Eubacteriales</taxon>
        <taxon>Oscillospiraceae</taxon>
        <taxon>Ruminococcus</taxon>
    </lineage>
</organism>